<sequence length="33" mass="3577">MCGHGVPLMGTKTSSRSFPTSDLATVERLGRHF</sequence>
<evidence type="ECO:0000313" key="1">
    <source>
        <dbReference type="EMBL" id="JAH43929.1"/>
    </source>
</evidence>
<reference evidence="1" key="2">
    <citation type="journal article" date="2015" name="Fish Shellfish Immunol.">
        <title>Early steps in the European eel (Anguilla anguilla)-Vibrio vulnificus interaction in the gills: Role of the RtxA13 toxin.</title>
        <authorList>
            <person name="Callol A."/>
            <person name="Pajuelo D."/>
            <person name="Ebbesson L."/>
            <person name="Teles M."/>
            <person name="MacKenzie S."/>
            <person name="Amaro C."/>
        </authorList>
    </citation>
    <scope>NUCLEOTIDE SEQUENCE</scope>
</reference>
<protein>
    <submittedName>
        <fullName evidence="1">Uncharacterized protein</fullName>
    </submittedName>
</protein>
<dbReference type="EMBL" id="GBXM01064648">
    <property type="protein sequence ID" value="JAH43929.1"/>
    <property type="molecule type" value="Transcribed_RNA"/>
</dbReference>
<dbReference type="AlphaFoldDB" id="A0A0E9SRE4"/>
<reference evidence="1" key="1">
    <citation type="submission" date="2014-11" db="EMBL/GenBank/DDBJ databases">
        <authorList>
            <person name="Amaro Gonzalez C."/>
        </authorList>
    </citation>
    <scope>NUCLEOTIDE SEQUENCE</scope>
</reference>
<proteinExistence type="predicted"/>
<name>A0A0E9SRE4_ANGAN</name>
<accession>A0A0E9SRE4</accession>
<organism evidence="1">
    <name type="scientific">Anguilla anguilla</name>
    <name type="common">European freshwater eel</name>
    <name type="synonym">Muraena anguilla</name>
    <dbReference type="NCBI Taxonomy" id="7936"/>
    <lineage>
        <taxon>Eukaryota</taxon>
        <taxon>Metazoa</taxon>
        <taxon>Chordata</taxon>
        <taxon>Craniata</taxon>
        <taxon>Vertebrata</taxon>
        <taxon>Euteleostomi</taxon>
        <taxon>Actinopterygii</taxon>
        <taxon>Neopterygii</taxon>
        <taxon>Teleostei</taxon>
        <taxon>Anguilliformes</taxon>
        <taxon>Anguillidae</taxon>
        <taxon>Anguilla</taxon>
    </lineage>
</organism>